<sequence>MVTIETCSGGEIRAVLDDLARLRISVFREWPYLYAGDDEAYERAYLDVYARSARSTVVVARNSSGAVVGASSCLPLADEGPAIRAPFEVRGIDLSPFFYFAESVLLPEYRGQGIGVRFFEERERVARRSGAAFAVFCAVRRADNHPARPLDAPSLEAFWRRRGFVPLPGVSCDFSWTDVGETRETAHVLDFWSKTLHGEVLPDALAGVGV</sequence>
<accession>A0A850PA37</accession>
<dbReference type="PROSITE" id="PS51186">
    <property type="entry name" value="GNAT"/>
    <property type="match status" value="1"/>
</dbReference>
<dbReference type="SUPFAM" id="SSF55729">
    <property type="entry name" value="Acyl-CoA N-acyltransferases (Nat)"/>
    <property type="match status" value="1"/>
</dbReference>
<name>A0A850PA37_9PROT</name>
<feature type="domain" description="N-acetyltransferase" evidence="1">
    <location>
        <begin position="10"/>
        <end position="197"/>
    </location>
</feature>
<proteinExistence type="predicted"/>
<evidence type="ECO:0000259" key="1">
    <source>
        <dbReference type="PROSITE" id="PS51186"/>
    </source>
</evidence>
<dbReference type="Gene3D" id="3.40.630.30">
    <property type="match status" value="1"/>
</dbReference>
<dbReference type="GO" id="GO:0016747">
    <property type="term" value="F:acyltransferase activity, transferring groups other than amino-acyl groups"/>
    <property type="evidence" value="ECO:0007669"/>
    <property type="project" value="InterPro"/>
</dbReference>
<evidence type="ECO:0000313" key="2">
    <source>
        <dbReference type="EMBL" id="NVN39186.1"/>
    </source>
</evidence>
<evidence type="ECO:0000313" key="3">
    <source>
        <dbReference type="Proteomes" id="UP000585665"/>
    </source>
</evidence>
<dbReference type="Proteomes" id="UP000585665">
    <property type="component" value="Unassembled WGS sequence"/>
</dbReference>
<dbReference type="Pfam" id="PF00583">
    <property type="entry name" value="Acetyltransf_1"/>
    <property type="match status" value="1"/>
</dbReference>
<dbReference type="AlphaFoldDB" id="A0A850PA37"/>
<protein>
    <submittedName>
        <fullName evidence="2">GNAT family N-acetyltransferase</fullName>
    </submittedName>
</protein>
<reference evidence="2 3" key="1">
    <citation type="submission" date="2020-06" db="EMBL/GenBank/DDBJ databases">
        <title>Description of novel acetic acid bacteria.</title>
        <authorList>
            <person name="Sombolestani A."/>
        </authorList>
    </citation>
    <scope>NUCLEOTIDE SEQUENCE [LARGE SCALE GENOMIC DNA]</scope>
    <source>
        <strain evidence="2 3">LMG 27010</strain>
    </source>
</reference>
<gene>
    <name evidence="2" type="ORF">HUK82_01215</name>
</gene>
<keyword evidence="3" id="KW-1185">Reference proteome</keyword>
<keyword evidence="2" id="KW-0808">Transferase</keyword>
<organism evidence="2 3">
    <name type="scientific">Ameyamaea chiangmaiensis</name>
    <dbReference type="NCBI Taxonomy" id="442969"/>
    <lineage>
        <taxon>Bacteria</taxon>
        <taxon>Pseudomonadati</taxon>
        <taxon>Pseudomonadota</taxon>
        <taxon>Alphaproteobacteria</taxon>
        <taxon>Acetobacterales</taxon>
        <taxon>Acetobacteraceae</taxon>
        <taxon>Ameyamaea</taxon>
    </lineage>
</organism>
<dbReference type="InterPro" id="IPR016181">
    <property type="entry name" value="Acyl_CoA_acyltransferase"/>
</dbReference>
<dbReference type="InterPro" id="IPR000182">
    <property type="entry name" value="GNAT_dom"/>
</dbReference>
<dbReference type="RefSeq" id="WP_176612206.1">
    <property type="nucleotide sequence ID" value="NZ_JABXXR010000004.1"/>
</dbReference>
<comment type="caution">
    <text evidence="2">The sequence shown here is derived from an EMBL/GenBank/DDBJ whole genome shotgun (WGS) entry which is preliminary data.</text>
</comment>
<dbReference type="EMBL" id="JABXXR010000004">
    <property type="protein sequence ID" value="NVN39186.1"/>
    <property type="molecule type" value="Genomic_DNA"/>
</dbReference>